<feature type="region of interest" description="Disordered" evidence="1">
    <location>
        <begin position="1"/>
        <end position="20"/>
    </location>
</feature>
<dbReference type="Proteomes" id="UP001309876">
    <property type="component" value="Unassembled WGS sequence"/>
</dbReference>
<dbReference type="EMBL" id="JAVRRJ010000002">
    <property type="protein sequence ID" value="KAK5088227.1"/>
    <property type="molecule type" value="Genomic_DNA"/>
</dbReference>
<keyword evidence="3" id="KW-1185">Reference proteome</keyword>
<name>A0AAN7T4M9_9EURO</name>
<protein>
    <submittedName>
        <fullName evidence="2">Uncharacterized protein</fullName>
    </submittedName>
</protein>
<evidence type="ECO:0000313" key="2">
    <source>
        <dbReference type="EMBL" id="KAK5088227.1"/>
    </source>
</evidence>
<proteinExistence type="predicted"/>
<dbReference type="PANTHER" id="PTHR39398">
    <property type="entry name" value="YALI0F14311P"/>
    <property type="match status" value="1"/>
</dbReference>
<accession>A0AAN7T4M9</accession>
<evidence type="ECO:0000313" key="3">
    <source>
        <dbReference type="Proteomes" id="UP001309876"/>
    </source>
</evidence>
<gene>
    <name evidence="2" type="ORF">LTR05_002444</name>
</gene>
<dbReference type="AlphaFoldDB" id="A0AAN7T4M9"/>
<feature type="compositionally biased region" description="Polar residues" evidence="1">
    <location>
        <begin position="85"/>
        <end position="97"/>
    </location>
</feature>
<sequence length="338" mass="38123">MSYQPPTLHRKSSAPWDRLRPVKQDPLESVGFVSKGDNRLLNLKTQESYYHKITARYMQFCAQNSKNLNEAFSSLSINDSTSSSECSRNSAGSSARLSSDVRPTTPAYTARGLSASKFAPVQSVVAIVNPSEELSMILTALRKLREGILATSSSASSPVFSQRVHVFNIRLAILALHPESYHASLRYLLTALHSHKYPLSSTELREMLVYLILDTALRQDDLAEAYKIRSAAKMSSGFHDTQVDLILRAVVTADWPLFWRIRSKVDGYVRAIMHWKIDSLRRSVLKAIGKSYLKCDIDWIIKNATGNELDWDELVQKEDIGWQRDGHVAIIRKPKLKS</sequence>
<dbReference type="PANTHER" id="PTHR39398:SF1">
    <property type="entry name" value="CSN8_PSMD8_EIF3K DOMAIN-CONTAINING PROTEIN"/>
    <property type="match status" value="1"/>
</dbReference>
<evidence type="ECO:0000256" key="1">
    <source>
        <dbReference type="SAM" id="MobiDB-lite"/>
    </source>
</evidence>
<comment type="caution">
    <text evidence="2">The sequence shown here is derived from an EMBL/GenBank/DDBJ whole genome shotgun (WGS) entry which is preliminary data.</text>
</comment>
<reference evidence="2 3" key="1">
    <citation type="submission" date="2023-08" db="EMBL/GenBank/DDBJ databases">
        <title>Black Yeasts Isolated from many extreme environments.</title>
        <authorList>
            <person name="Coleine C."/>
            <person name="Stajich J.E."/>
            <person name="Selbmann L."/>
        </authorList>
    </citation>
    <scope>NUCLEOTIDE SEQUENCE [LARGE SCALE GENOMIC DNA]</scope>
    <source>
        <strain evidence="2 3">CCFEE 5910</strain>
    </source>
</reference>
<feature type="region of interest" description="Disordered" evidence="1">
    <location>
        <begin position="81"/>
        <end position="103"/>
    </location>
</feature>
<organism evidence="2 3">
    <name type="scientific">Lithohypha guttulata</name>
    <dbReference type="NCBI Taxonomy" id="1690604"/>
    <lineage>
        <taxon>Eukaryota</taxon>
        <taxon>Fungi</taxon>
        <taxon>Dikarya</taxon>
        <taxon>Ascomycota</taxon>
        <taxon>Pezizomycotina</taxon>
        <taxon>Eurotiomycetes</taxon>
        <taxon>Chaetothyriomycetidae</taxon>
        <taxon>Chaetothyriales</taxon>
        <taxon>Trichomeriaceae</taxon>
        <taxon>Lithohypha</taxon>
    </lineage>
</organism>